<dbReference type="Proteomes" id="UP000255139">
    <property type="component" value="Unassembled WGS sequence"/>
</dbReference>
<dbReference type="RefSeq" id="WP_034557594.1">
    <property type="nucleotide sequence ID" value="NZ_FZML01000006.1"/>
</dbReference>
<evidence type="ECO:0000256" key="1">
    <source>
        <dbReference type="ARBA" id="ARBA00004651"/>
    </source>
</evidence>
<keyword evidence="5 6" id="KW-0472">Membrane</keyword>
<feature type="transmembrane region" description="Helical" evidence="6">
    <location>
        <begin position="113"/>
        <end position="137"/>
    </location>
</feature>
<evidence type="ECO:0000256" key="4">
    <source>
        <dbReference type="ARBA" id="ARBA00022989"/>
    </source>
</evidence>
<dbReference type="GO" id="GO:0005886">
    <property type="term" value="C:plasma membrane"/>
    <property type="evidence" value="ECO:0007669"/>
    <property type="project" value="UniProtKB-SubCell"/>
</dbReference>
<evidence type="ECO:0000256" key="2">
    <source>
        <dbReference type="ARBA" id="ARBA00022475"/>
    </source>
</evidence>
<dbReference type="PANTHER" id="PTHR30086">
    <property type="entry name" value="ARGININE EXPORTER PROTEIN ARGO"/>
    <property type="match status" value="1"/>
</dbReference>
<proteinExistence type="predicted"/>
<keyword evidence="4 6" id="KW-1133">Transmembrane helix</keyword>
<accession>A0A099TX90</accession>
<evidence type="ECO:0000313" key="8">
    <source>
        <dbReference type="Proteomes" id="UP000255139"/>
    </source>
</evidence>
<evidence type="ECO:0000256" key="3">
    <source>
        <dbReference type="ARBA" id="ARBA00022692"/>
    </source>
</evidence>
<dbReference type="InterPro" id="IPR001123">
    <property type="entry name" value="LeuE-type"/>
</dbReference>
<feature type="transmembrane region" description="Helical" evidence="6">
    <location>
        <begin position="6"/>
        <end position="27"/>
    </location>
</feature>
<evidence type="ECO:0000256" key="6">
    <source>
        <dbReference type="SAM" id="Phobius"/>
    </source>
</evidence>
<feature type="transmembrane region" description="Helical" evidence="6">
    <location>
        <begin position="180"/>
        <end position="204"/>
    </location>
</feature>
<evidence type="ECO:0000313" key="7">
    <source>
        <dbReference type="EMBL" id="STQ85820.1"/>
    </source>
</evidence>
<feature type="transmembrane region" description="Helical" evidence="6">
    <location>
        <begin position="36"/>
        <end position="62"/>
    </location>
</feature>
<feature type="transmembrane region" description="Helical" evidence="6">
    <location>
        <begin position="68"/>
        <end position="92"/>
    </location>
</feature>
<dbReference type="AlphaFoldDB" id="A0A099TX90"/>
<organism evidence="7 8">
    <name type="scientific">Helicobacter muridarum</name>
    <dbReference type="NCBI Taxonomy" id="216"/>
    <lineage>
        <taxon>Bacteria</taxon>
        <taxon>Pseudomonadati</taxon>
        <taxon>Campylobacterota</taxon>
        <taxon>Epsilonproteobacteria</taxon>
        <taxon>Campylobacterales</taxon>
        <taxon>Helicobacteraceae</taxon>
        <taxon>Helicobacter</taxon>
    </lineage>
</organism>
<name>A0A099TX90_9HELI</name>
<evidence type="ECO:0000256" key="5">
    <source>
        <dbReference type="ARBA" id="ARBA00023136"/>
    </source>
</evidence>
<dbReference type="Pfam" id="PF01810">
    <property type="entry name" value="LysE"/>
    <property type="match status" value="1"/>
</dbReference>
<keyword evidence="8" id="KW-1185">Reference proteome</keyword>
<sequence>MIEYFIKGLLLSFSLIVAIGAQNLFILKQGILNNHIFWVCFVCFACDVLLMCFGIFGVGVFLADNKTITILLGLCGTCFVAWYGVSALISVYRWKSQTITNDNNPRMSLQKTIIQTLIVTLINPHVYIDSLIIIGAFGLSLNLNEKLCFAFGAVSASGIWFFSLGFLANKARKYFRNLKIWLAINIMVAIIMFNIAYGLLIFSIDTICSIN</sequence>
<feature type="transmembrane region" description="Helical" evidence="6">
    <location>
        <begin position="149"/>
        <end position="168"/>
    </location>
</feature>
<dbReference type="EMBL" id="UGJE01000002">
    <property type="protein sequence ID" value="STQ85820.1"/>
    <property type="molecule type" value="Genomic_DNA"/>
</dbReference>
<keyword evidence="3 6" id="KW-0812">Transmembrane</keyword>
<dbReference type="PANTHER" id="PTHR30086:SF20">
    <property type="entry name" value="ARGININE EXPORTER PROTEIN ARGO-RELATED"/>
    <property type="match status" value="1"/>
</dbReference>
<keyword evidence="2" id="KW-1003">Cell membrane</keyword>
<gene>
    <name evidence="7" type="primary">argO</name>
    <name evidence="7" type="ORF">NCTC12714_00608</name>
</gene>
<protein>
    <submittedName>
        <fullName evidence="7">L-lysine exporter LysE</fullName>
    </submittedName>
</protein>
<dbReference type="GO" id="GO:0015171">
    <property type="term" value="F:amino acid transmembrane transporter activity"/>
    <property type="evidence" value="ECO:0007669"/>
    <property type="project" value="TreeGrafter"/>
</dbReference>
<comment type="subcellular location">
    <subcellularLocation>
        <location evidence="1">Cell membrane</location>
        <topology evidence="1">Multi-pass membrane protein</topology>
    </subcellularLocation>
</comment>
<reference evidence="7 8" key="1">
    <citation type="submission" date="2018-06" db="EMBL/GenBank/DDBJ databases">
        <authorList>
            <consortium name="Pathogen Informatics"/>
            <person name="Doyle S."/>
        </authorList>
    </citation>
    <scope>NUCLEOTIDE SEQUENCE [LARGE SCALE GENOMIC DNA]</scope>
    <source>
        <strain evidence="7 8">NCTC12714</strain>
    </source>
</reference>